<evidence type="ECO:0000313" key="2">
    <source>
        <dbReference type="EMBL" id="MFC7339067.1"/>
    </source>
</evidence>
<evidence type="ECO:0000313" key="3">
    <source>
        <dbReference type="Proteomes" id="UP001596472"/>
    </source>
</evidence>
<dbReference type="InterPro" id="IPR025420">
    <property type="entry name" value="DUF4143"/>
</dbReference>
<dbReference type="SUPFAM" id="SSF46785">
    <property type="entry name" value="Winged helix' DNA-binding domain"/>
    <property type="match status" value="1"/>
</dbReference>
<dbReference type="GO" id="GO:0005524">
    <property type="term" value="F:ATP binding"/>
    <property type="evidence" value="ECO:0007669"/>
    <property type="project" value="UniProtKB-KW"/>
</dbReference>
<dbReference type="EMBL" id="JBHTBS010000012">
    <property type="protein sequence ID" value="MFC7339067.1"/>
    <property type="molecule type" value="Genomic_DNA"/>
</dbReference>
<protein>
    <submittedName>
        <fullName evidence="2">ATP-binding protein</fullName>
    </submittedName>
</protein>
<proteinExistence type="predicted"/>
<name>A0ABW2L9F8_9BACT</name>
<accession>A0ABW2L9F8</accession>
<dbReference type="Pfam" id="PF13635">
    <property type="entry name" value="DUF4143"/>
    <property type="match status" value="1"/>
</dbReference>
<organism evidence="2 3">
    <name type="scientific">Haloferula chungangensis</name>
    <dbReference type="NCBI Taxonomy" id="1048331"/>
    <lineage>
        <taxon>Bacteria</taxon>
        <taxon>Pseudomonadati</taxon>
        <taxon>Verrucomicrobiota</taxon>
        <taxon>Verrucomicrobiia</taxon>
        <taxon>Verrucomicrobiales</taxon>
        <taxon>Verrucomicrobiaceae</taxon>
        <taxon>Haloferula</taxon>
    </lineage>
</organism>
<dbReference type="Proteomes" id="UP001596472">
    <property type="component" value="Unassembled WGS sequence"/>
</dbReference>
<dbReference type="PANTHER" id="PTHR43566">
    <property type="entry name" value="CONSERVED PROTEIN"/>
    <property type="match status" value="1"/>
</dbReference>
<reference evidence="3" key="1">
    <citation type="journal article" date="2019" name="Int. J. Syst. Evol. Microbiol.">
        <title>The Global Catalogue of Microorganisms (GCM) 10K type strain sequencing project: providing services to taxonomists for standard genome sequencing and annotation.</title>
        <authorList>
            <consortium name="The Broad Institute Genomics Platform"/>
            <consortium name="The Broad Institute Genome Sequencing Center for Infectious Disease"/>
            <person name="Wu L."/>
            <person name="Ma J."/>
        </authorList>
    </citation>
    <scope>NUCLEOTIDE SEQUENCE [LARGE SCALE GENOMIC DNA]</scope>
    <source>
        <strain evidence="3">CGMCC 4.1467</strain>
    </source>
</reference>
<feature type="domain" description="DUF4143" evidence="1">
    <location>
        <begin position="176"/>
        <end position="327"/>
    </location>
</feature>
<keyword evidence="2" id="KW-0067">ATP-binding</keyword>
<gene>
    <name evidence="2" type="ORF">ACFQY0_17875</name>
</gene>
<evidence type="ECO:0000259" key="1">
    <source>
        <dbReference type="Pfam" id="PF13635"/>
    </source>
</evidence>
<dbReference type="PANTHER" id="PTHR43566:SF2">
    <property type="entry name" value="DUF4143 DOMAIN-CONTAINING PROTEIN"/>
    <property type="match status" value="1"/>
</dbReference>
<dbReference type="InterPro" id="IPR027417">
    <property type="entry name" value="P-loop_NTPase"/>
</dbReference>
<keyword evidence="3" id="KW-1185">Reference proteome</keyword>
<keyword evidence="2" id="KW-0547">Nucleotide-binding</keyword>
<dbReference type="RefSeq" id="WP_379715187.1">
    <property type="nucleotide sequence ID" value="NZ_JBHTBS010000012.1"/>
</dbReference>
<sequence length="383" mass="42893">MNDLERSDFLRLVEESLGAFKLTVLWGAPRMGKSTLLRLLEWEEENFFDLEDPMDQAIFENPGEALGKLRGLVVIDGLHYQADLLPLLLDRAKSWGGPSRFLVVGRASREMRKQVASITDPAMNVIELGGLNVGEVGFENRDRLWWRGGIPESFMAPTDGESARFREAFIQTFLRRDLPGQGIDLPAERLRRFLVLTARHQGQPWNSSAIAKELGVSHPTARAYLELLTDCGILRQLSPLIPPGSKRMVKAPKVYVRDSGLVHELLGVTGMEGLKSNPLLGLSWESFAMEQLVSVLRLRADEMFFWRTHGGAEMDVVIERDGRRYGFDFQTTDEPRVTHSMTIAKADLGLDSVFLVHPGERSFSLREGMAVLGYPALAAFVLS</sequence>
<dbReference type="InterPro" id="IPR036390">
    <property type="entry name" value="WH_DNA-bd_sf"/>
</dbReference>
<comment type="caution">
    <text evidence="2">The sequence shown here is derived from an EMBL/GenBank/DDBJ whole genome shotgun (WGS) entry which is preliminary data.</text>
</comment>
<dbReference type="SUPFAM" id="SSF52540">
    <property type="entry name" value="P-loop containing nucleoside triphosphate hydrolases"/>
    <property type="match status" value="1"/>
</dbReference>